<dbReference type="EMBL" id="ACDP02000029">
    <property type="protein sequence ID" value="EEO27075.2"/>
    <property type="molecule type" value="Genomic_DNA"/>
</dbReference>
<sequence length="247" mass="27185">MKRNILAVSSLIGLSLTGLSAGHAEEVKGPFSANVSLTSDYAYRGISQTDERPAIQGGFGFEHDSGFYASLWGSSISWLHDMSEGGAPSSSLELDISGGYKRQFGDFGLDAGLLYYYYPGSYKSAWKQANGMTDPHTLEGYVGGSWKYLSLKYSHSFTDLFGAQDTRNSKYIDFSVAYPVMDRLTLDGHFGRQFITGHGNSYNDWKLGATFTYRGFGFGLHYVDTNIDNKDEANADARFIVSVSKAF</sequence>
<evidence type="ECO:0000313" key="3">
    <source>
        <dbReference type="Proteomes" id="UP000003973"/>
    </source>
</evidence>
<keyword evidence="1" id="KW-0732">Signal</keyword>
<comment type="caution">
    <text evidence="2">The sequence shown here is derived from an EMBL/GenBank/DDBJ whole genome shotgun (WGS) entry which is preliminary data.</text>
</comment>
<dbReference type="InterPro" id="IPR010239">
    <property type="entry name" value="CHP02001"/>
</dbReference>
<dbReference type="RefSeq" id="WP_020995312.1">
    <property type="nucleotide sequence ID" value="NZ_CABMNL010000001.1"/>
</dbReference>
<accession>C3X1I9</accession>
<gene>
    <name evidence="2" type="ORF">OFAG_00228</name>
</gene>
<organism evidence="2 3">
    <name type="scientific">Oxalobacter paraformigenes</name>
    <dbReference type="NCBI Taxonomy" id="556268"/>
    <lineage>
        <taxon>Bacteria</taxon>
        <taxon>Pseudomonadati</taxon>
        <taxon>Pseudomonadota</taxon>
        <taxon>Betaproteobacteria</taxon>
        <taxon>Burkholderiales</taxon>
        <taxon>Oxalobacteraceae</taxon>
        <taxon>Oxalobacter</taxon>
    </lineage>
</organism>
<feature type="chain" id="PRO_5002933683" evidence="1">
    <location>
        <begin position="25"/>
        <end position="247"/>
    </location>
</feature>
<dbReference type="NCBIfam" id="TIGR02001">
    <property type="entry name" value="gcw_chp"/>
    <property type="match status" value="1"/>
</dbReference>
<name>C3X1I9_9BURK</name>
<evidence type="ECO:0000256" key="1">
    <source>
        <dbReference type="SAM" id="SignalP"/>
    </source>
</evidence>
<dbReference type="AlphaFoldDB" id="C3X1I9"/>
<dbReference type="HOGENOM" id="CLU_074587_2_0_4"/>
<reference evidence="2" key="1">
    <citation type="submission" date="2011-10" db="EMBL/GenBank/DDBJ databases">
        <title>The Genome Sequence of Oxalobacter formigenes HOxBLS.</title>
        <authorList>
            <consortium name="The Broad Institute Genome Sequencing Platform"/>
            <person name="Earl A."/>
            <person name="Ward D."/>
            <person name="Feldgarden M."/>
            <person name="Gevers D."/>
            <person name="Allison M.J."/>
            <person name="Humphrey S."/>
            <person name="Young S.K."/>
            <person name="Zeng Q."/>
            <person name="Gargeya S."/>
            <person name="Fitzgerald M."/>
            <person name="Haas B."/>
            <person name="Abouelleil A."/>
            <person name="Alvarado L."/>
            <person name="Arachchi H.M."/>
            <person name="Berlin A."/>
            <person name="Brown A."/>
            <person name="Chapman S.B."/>
            <person name="Chen Z."/>
            <person name="Dunbar C."/>
            <person name="Freedman E."/>
            <person name="Gearin G."/>
            <person name="Goldberg J."/>
            <person name="Griggs A."/>
            <person name="Gujja S."/>
            <person name="Heiman D."/>
            <person name="Howarth C."/>
            <person name="Larson L."/>
            <person name="Lui A."/>
            <person name="MacDonald P.J.P."/>
            <person name="Montmayeur A."/>
            <person name="Murphy C."/>
            <person name="Neiman D."/>
            <person name="Pearson M."/>
            <person name="Priest M."/>
            <person name="Roberts A."/>
            <person name="Saif S."/>
            <person name="Shea T."/>
            <person name="Shenoy N."/>
            <person name="Sisk P."/>
            <person name="Stolte C."/>
            <person name="Sykes S."/>
            <person name="Wortman J."/>
            <person name="Nusbaum C."/>
            <person name="Birren B."/>
        </authorList>
    </citation>
    <scope>NUCLEOTIDE SEQUENCE [LARGE SCALE GENOMIC DNA]</scope>
    <source>
        <strain evidence="2">HOxBLS</strain>
    </source>
</reference>
<dbReference type="eggNOG" id="ENOG5030FF7">
    <property type="taxonomic scope" value="Bacteria"/>
</dbReference>
<keyword evidence="3" id="KW-1185">Reference proteome</keyword>
<protein>
    <submittedName>
        <fullName evidence="2">Uncharacterized protein</fullName>
    </submittedName>
</protein>
<proteinExistence type="predicted"/>
<evidence type="ECO:0000313" key="2">
    <source>
        <dbReference type="EMBL" id="EEO27075.2"/>
    </source>
</evidence>
<dbReference type="Proteomes" id="UP000003973">
    <property type="component" value="Unassembled WGS sequence"/>
</dbReference>
<dbReference type="Pfam" id="PF09694">
    <property type="entry name" value="Gcw_chp"/>
    <property type="match status" value="1"/>
</dbReference>
<feature type="signal peptide" evidence="1">
    <location>
        <begin position="1"/>
        <end position="24"/>
    </location>
</feature>